<keyword evidence="2" id="KW-1185">Reference proteome</keyword>
<dbReference type="AlphaFoldDB" id="A0A4Z0C6M8"/>
<evidence type="ECO:0008006" key="3">
    <source>
        <dbReference type="Google" id="ProtNLM"/>
    </source>
</evidence>
<dbReference type="EMBL" id="SMLM01000001">
    <property type="protein sequence ID" value="TFZ06028.1"/>
    <property type="molecule type" value="Genomic_DNA"/>
</dbReference>
<dbReference type="RefSeq" id="WP_135262114.1">
    <property type="nucleotide sequence ID" value="NZ_SMLM01000001.1"/>
</dbReference>
<dbReference type="InterPro" id="IPR036513">
    <property type="entry name" value="STAS_dom_sf"/>
</dbReference>
<accession>A0A4Z0C6M8</accession>
<organism evidence="1 2">
    <name type="scientific">Ramlibacter henchirensis</name>
    <dbReference type="NCBI Taxonomy" id="204072"/>
    <lineage>
        <taxon>Bacteria</taxon>
        <taxon>Pseudomonadati</taxon>
        <taxon>Pseudomonadota</taxon>
        <taxon>Betaproteobacteria</taxon>
        <taxon>Burkholderiales</taxon>
        <taxon>Comamonadaceae</taxon>
        <taxon>Ramlibacter</taxon>
    </lineage>
</organism>
<dbReference type="Proteomes" id="UP000298180">
    <property type="component" value="Unassembled WGS sequence"/>
</dbReference>
<name>A0A4Z0C6M8_9BURK</name>
<evidence type="ECO:0000313" key="2">
    <source>
        <dbReference type="Proteomes" id="UP000298180"/>
    </source>
</evidence>
<protein>
    <recommendedName>
        <fullName evidence="3">STAS/SEC14 domain-containing protein</fullName>
    </recommendedName>
</protein>
<dbReference type="OrthoDB" id="8911189at2"/>
<comment type="caution">
    <text evidence="1">The sequence shown here is derived from an EMBL/GenBank/DDBJ whole genome shotgun (WGS) entry which is preliminary data.</text>
</comment>
<proteinExistence type="predicted"/>
<dbReference type="SUPFAM" id="SSF52091">
    <property type="entry name" value="SpoIIaa-like"/>
    <property type="match status" value="1"/>
</dbReference>
<sequence>MKAHELSRNLPAMFTVGITHGTAHLLVVATGTARLCDVCGLVDLVSTVARMCGDRKVVLDLLAVRPELSFTEHLRLGEHTAHALSDIEKVAAVVDPREYRAISERSAQKHGLNLKAFTSLVEAEAWLAS</sequence>
<evidence type="ECO:0000313" key="1">
    <source>
        <dbReference type="EMBL" id="TFZ06028.1"/>
    </source>
</evidence>
<reference evidence="1 2" key="1">
    <citation type="submission" date="2019-03" db="EMBL/GenBank/DDBJ databases">
        <title>Ramlibacter henchirensis DSM 14656, whole genome shotgun sequence.</title>
        <authorList>
            <person name="Zhang X."/>
            <person name="Feng G."/>
            <person name="Zhu H."/>
        </authorList>
    </citation>
    <scope>NUCLEOTIDE SEQUENCE [LARGE SCALE GENOMIC DNA]</scope>
    <source>
        <strain evidence="1 2">DSM 14656</strain>
    </source>
</reference>
<gene>
    <name evidence="1" type="ORF">EZ313_05100</name>
</gene>